<protein>
    <submittedName>
        <fullName evidence="4">Extracellular solute-binding protein</fullName>
    </submittedName>
</protein>
<proteinExistence type="inferred from homology"/>
<keyword evidence="5" id="KW-1185">Reference proteome</keyword>
<evidence type="ECO:0000313" key="5">
    <source>
        <dbReference type="Proteomes" id="UP000752013"/>
    </source>
</evidence>
<dbReference type="Pfam" id="PF13416">
    <property type="entry name" value="SBP_bac_8"/>
    <property type="match status" value="1"/>
</dbReference>
<dbReference type="InterPro" id="IPR006059">
    <property type="entry name" value="SBP"/>
</dbReference>
<dbReference type="SUPFAM" id="SSF53850">
    <property type="entry name" value="Periplasmic binding protein-like II"/>
    <property type="match status" value="1"/>
</dbReference>
<dbReference type="PROSITE" id="PS51257">
    <property type="entry name" value="PROKAR_LIPOPROTEIN"/>
    <property type="match status" value="1"/>
</dbReference>
<dbReference type="Gene3D" id="3.40.190.10">
    <property type="entry name" value="Periplasmic binding protein-like II"/>
    <property type="match status" value="2"/>
</dbReference>
<organism evidence="4 5">
    <name type="scientific">Entomospira nematocerorum</name>
    <dbReference type="NCBI Taxonomy" id="2719987"/>
    <lineage>
        <taxon>Bacteria</taxon>
        <taxon>Pseudomonadati</taxon>
        <taxon>Spirochaetota</taxon>
        <taxon>Spirochaetia</taxon>
        <taxon>Spirochaetales</taxon>
        <taxon>Spirochaetaceae</taxon>
        <taxon>Entomospira</taxon>
    </lineage>
</organism>
<evidence type="ECO:0000256" key="3">
    <source>
        <dbReference type="ARBA" id="ARBA00022729"/>
    </source>
</evidence>
<dbReference type="GO" id="GO:0055052">
    <property type="term" value="C:ATP-binding cassette (ABC) transporter complex, substrate-binding subunit-containing"/>
    <property type="evidence" value="ECO:0007669"/>
    <property type="project" value="TreeGrafter"/>
</dbReference>
<name>A0A968KSZ0_9SPIO</name>
<evidence type="ECO:0000256" key="2">
    <source>
        <dbReference type="ARBA" id="ARBA00022448"/>
    </source>
</evidence>
<dbReference type="PANTHER" id="PTHR30061">
    <property type="entry name" value="MALTOSE-BINDING PERIPLASMIC PROTEIN"/>
    <property type="match status" value="1"/>
</dbReference>
<comment type="similarity">
    <text evidence="1">Belongs to the bacterial solute-binding protein 1 family.</text>
</comment>
<dbReference type="GO" id="GO:0015768">
    <property type="term" value="P:maltose transport"/>
    <property type="evidence" value="ECO:0007669"/>
    <property type="project" value="TreeGrafter"/>
</dbReference>
<sequence>MNKFILLLLTAIGMFSCSNKSNSHSKTNTPTLKVAVETNYVHYFEKLASEFSKNKDVFIEVIPTEMLPLLDSLEIQKGNSADIFMLTNDRIGGLSEKKLISPINLSLEGYTENAIKSGTYNNQIYFLPMSTDTTLLIYNKDKVSSAPAFLSQLDPSEWAAKFTDFYYVAGMFQTEGAIILDAQDQLVVNSNEAIAASTIIQNLYNSGADHWTLMKDDTLAYNVMTNAFINQEINYLINGPWALADIIKAGINVGVAPIPSWDGSHPYQALTGTKGLGINAYSKHIDIAEEFLQFLEGKESAQLWYEITEEVAPHTGVIYPEGSHQEVAFLATSNGLAMPNIPSFEKIWVPMQTALIQIANKQDVKASLDAAQERIQREVNDL</sequence>
<dbReference type="PANTHER" id="PTHR30061:SF50">
    <property type="entry name" value="MALTOSE_MALTODEXTRIN-BINDING PERIPLASMIC PROTEIN"/>
    <property type="match status" value="1"/>
</dbReference>
<dbReference type="AlphaFoldDB" id="A0A968KSZ0"/>
<dbReference type="GO" id="GO:1901982">
    <property type="term" value="F:maltose binding"/>
    <property type="evidence" value="ECO:0007669"/>
    <property type="project" value="TreeGrafter"/>
</dbReference>
<reference evidence="4" key="1">
    <citation type="submission" date="2020-03" db="EMBL/GenBank/DDBJ databases">
        <title>Spirochaetal bacteria isolated from arthropods constitute a novel genus Entomospira genus novum within the order Spirochaetales.</title>
        <authorList>
            <person name="Grana-Miraglia L."/>
            <person name="Sikutova S."/>
            <person name="Fingerle V."/>
            <person name="Sing A."/>
            <person name="Castillo-Ramirez S."/>
            <person name="Margos G."/>
            <person name="Rudolf I."/>
        </authorList>
    </citation>
    <scope>NUCLEOTIDE SEQUENCE</scope>
    <source>
        <strain evidence="4">BR208</strain>
    </source>
</reference>
<dbReference type="EMBL" id="JAATLK010000001">
    <property type="protein sequence ID" value="NIZ47100.1"/>
    <property type="molecule type" value="Genomic_DNA"/>
</dbReference>
<accession>A0A968KSZ0</accession>
<evidence type="ECO:0000313" key="4">
    <source>
        <dbReference type="EMBL" id="NIZ47100.1"/>
    </source>
</evidence>
<gene>
    <name evidence="4" type="ORF">HCT46_04120</name>
</gene>
<comment type="caution">
    <text evidence="4">The sequence shown here is derived from an EMBL/GenBank/DDBJ whole genome shotgun (WGS) entry which is preliminary data.</text>
</comment>
<dbReference type="Proteomes" id="UP000752013">
    <property type="component" value="Unassembled WGS sequence"/>
</dbReference>
<keyword evidence="2" id="KW-0813">Transport</keyword>
<dbReference type="GO" id="GO:0042956">
    <property type="term" value="P:maltodextrin transmembrane transport"/>
    <property type="evidence" value="ECO:0007669"/>
    <property type="project" value="TreeGrafter"/>
</dbReference>
<evidence type="ECO:0000256" key="1">
    <source>
        <dbReference type="ARBA" id="ARBA00008520"/>
    </source>
</evidence>
<keyword evidence="3" id="KW-0732">Signal</keyword>
<dbReference type="RefSeq" id="WP_167703525.1">
    <property type="nucleotide sequence ID" value="NZ_CP118168.1"/>
</dbReference>